<comment type="caution">
    <text evidence="12">The sequence shown here is derived from an EMBL/GenBank/DDBJ whole genome shotgun (WGS) entry which is preliminary data.</text>
</comment>
<evidence type="ECO:0000256" key="11">
    <source>
        <dbReference type="HAMAP-Rule" id="MF_01633"/>
    </source>
</evidence>
<dbReference type="HAMAP" id="MF_01633">
    <property type="entry name" value="QueC"/>
    <property type="match status" value="1"/>
</dbReference>
<comment type="similarity">
    <text evidence="8 11">Belongs to the QueC family.</text>
</comment>
<dbReference type="GO" id="GO:0046872">
    <property type="term" value="F:metal ion binding"/>
    <property type="evidence" value="ECO:0007669"/>
    <property type="project" value="UniProtKB-KW"/>
</dbReference>
<evidence type="ECO:0000256" key="1">
    <source>
        <dbReference type="ARBA" id="ARBA00005061"/>
    </source>
</evidence>
<dbReference type="eggNOG" id="COG0603">
    <property type="taxonomic scope" value="Bacteria"/>
</dbReference>
<dbReference type="PANTHER" id="PTHR42914:SF1">
    <property type="entry name" value="7-CYANO-7-DEAZAGUANINE SYNTHASE"/>
    <property type="match status" value="1"/>
</dbReference>
<evidence type="ECO:0000313" key="13">
    <source>
        <dbReference type="Proteomes" id="UP000011910"/>
    </source>
</evidence>
<dbReference type="InterPro" id="IPR014729">
    <property type="entry name" value="Rossmann-like_a/b/a_fold"/>
</dbReference>
<keyword evidence="6" id="KW-0862">Zinc</keyword>
<dbReference type="CDD" id="cd01995">
    <property type="entry name" value="QueC-like"/>
    <property type="match status" value="1"/>
</dbReference>
<evidence type="ECO:0000256" key="8">
    <source>
        <dbReference type="ARBA" id="ARBA00037993"/>
    </source>
</evidence>
<dbReference type="GO" id="GO:0008616">
    <property type="term" value="P:tRNA queuosine(34) biosynthetic process"/>
    <property type="evidence" value="ECO:0007669"/>
    <property type="project" value="UniProtKB-UniRule"/>
</dbReference>
<reference evidence="12 13" key="1">
    <citation type="journal article" date="2013" name="Genome Announc.">
        <title>Draft Genome Sequence of Cesiribacter andamanensis Strain AMV16T, Isolated from a Soil Sample from a Mud Volcano in the Andaman Islands, India.</title>
        <authorList>
            <person name="Shivaji S."/>
            <person name="Ara S."/>
            <person name="Begum Z."/>
            <person name="Srinivas T.N."/>
            <person name="Singh A."/>
            <person name="Kumar Pinnaka A."/>
        </authorList>
    </citation>
    <scope>NUCLEOTIDE SEQUENCE [LARGE SCALE GENOMIC DNA]</scope>
    <source>
        <strain evidence="12 13">AMV16</strain>
    </source>
</reference>
<keyword evidence="7 11" id="KW-0067">ATP-binding</keyword>
<dbReference type="UniPathway" id="UPA00391"/>
<dbReference type="Proteomes" id="UP000011910">
    <property type="component" value="Unassembled WGS sequence"/>
</dbReference>
<dbReference type="NCBIfam" id="TIGR00364">
    <property type="entry name" value="7-cyano-7-deazaguanine synthase QueC"/>
    <property type="match status" value="1"/>
</dbReference>
<dbReference type="GO" id="GO:0005524">
    <property type="term" value="F:ATP binding"/>
    <property type="evidence" value="ECO:0007669"/>
    <property type="project" value="UniProtKB-UniRule"/>
</dbReference>
<dbReference type="EC" id="6.3.4.20" evidence="9 11"/>
<comment type="pathway">
    <text evidence="1 11">Purine metabolism; 7-cyano-7-deazaguanine biosynthesis.</text>
</comment>
<evidence type="ECO:0000256" key="9">
    <source>
        <dbReference type="ARBA" id="ARBA00039149"/>
    </source>
</evidence>
<name>M7NTB6_9BACT</name>
<keyword evidence="5 11" id="KW-0671">Queuosine biosynthesis</keyword>
<keyword evidence="2 11" id="KW-0436">Ligase</keyword>
<evidence type="ECO:0000256" key="5">
    <source>
        <dbReference type="ARBA" id="ARBA00022785"/>
    </source>
</evidence>
<dbReference type="SUPFAM" id="SSF52402">
    <property type="entry name" value="Adenine nucleotide alpha hydrolases-like"/>
    <property type="match status" value="1"/>
</dbReference>
<dbReference type="OrthoDB" id="9789567at2"/>
<accession>M7NTB6</accession>
<dbReference type="STRING" id="1279009.ADICEAN_03141"/>
<comment type="caution">
    <text evidence="11">Lacks conserved residue(s) required for the propagation of feature annotation.</text>
</comment>
<evidence type="ECO:0000256" key="10">
    <source>
        <dbReference type="ARBA" id="ARBA00047890"/>
    </source>
</evidence>
<evidence type="ECO:0000256" key="6">
    <source>
        <dbReference type="ARBA" id="ARBA00022833"/>
    </source>
</evidence>
<dbReference type="InterPro" id="IPR018317">
    <property type="entry name" value="QueC"/>
</dbReference>
<dbReference type="PATRIC" id="fig|1279009.4.peg.3189"/>
<evidence type="ECO:0000256" key="2">
    <source>
        <dbReference type="ARBA" id="ARBA00022598"/>
    </source>
</evidence>
<evidence type="ECO:0000256" key="7">
    <source>
        <dbReference type="ARBA" id="ARBA00022840"/>
    </source>
</evidence>
<dbReference type="PANTHER" id="PTHR42914">
    <property type="entry name" value="7-CYANO-7-DEAZAGUANINE SYNTHASE"/>
    <property type="match status" value="1"/>
</dbReference>
<dbReference type="Gene3D" id="3.40.50.620">
    <property type="entry name" value="HUPs"/>
    <property type="match status" value="1"/>
</dbReference>
<dbReference type="GO" id="GO:0016879">
    <property type="term" value="F:ligase activity, forming carbon-nitrogen bonds"/>
    <property type="evidence" value="ECO:0007669"/>
    <property type="project" value="UniProtKB-UniRule"/>
</dbReference>
<protein>
    <recommendedName>
        <fullName evidence="9 11">7-cyano-7-deazaguanine synthase</fullName>
        <ecNumber evidence="9 11">6.3.4.20</ecNumber>
    </recommendedName>
    <alternativeName>
        <fullName evidence="11">7-cyano-7-carbaguanine synthase</fullName>
    </alternativeName>
    <alternativeName>
        <fullName evidence="11">PreQ(0) synthase</fullName>
    </alternativeName>
    <alternativeName>
        <fullName evidence="11">Queuosine biosynthesis protein QueC</fullName>
    </alternativeName>
</protein>
<evidence type="ECO:0000256" key="4">
    <source>
        <dbReference type="ARBA" id="ARBA00022741"/>
    </source>
</evidence>
<dbReference type="Pfam" id="PF06508">
    <property type="entry name" value="QueC"/>
    <property type="match status" value="1"/>
</dbReference>
<gene>
    <name evidence="11 12" type="primary">queC</name>
    <name evidence="12" type="ORF">ADICEAN_03141</name>
</gene>
<keyword evidence="4 11" id="KW-0547">Nucleotide-binding</keyword>
<dbReference type="AlphaFoldDB" id="M7NTB6"/>
<evidence type="ECO:0000313" key="12">
    <source>
        <dbReference type="EMBL" id="EMR01714.1"/>
    </source>
</evidence>
<dbReference type="EMBL" id="AODQ01000094">
    <property type="protein sequence ID" value="EMR01714.1"/>
    <property type="molecule type" value="Genomic_DNA"/>
</dbReference>
<comment type="function">
    <text evidence="11">Catalyzes the ATP-dependent conversion of 7-carboxy-7-deazaguanine (CDG) to 7-cyano-7-deazaguanine (preQ(0)).</text>
</comment>
<evidence type="ECO:0000256" key="3">
    <source>
        <dbReference type="ARBA" id="ARBA00022723"/>
    </source>
</evidence>
<comment type="catalytic activity">
    <reaction evidence="10 11">
        <text>7-carboxy-7-carbaguanine + NH4(+) + 2 ATP = 7-cyano-7-carbaguanine + 2 AMP + 2 diphosphate + 2 H(+)</text>
        <dbReference type="Rhea" id="RHEA:27982"/>
        <dbReference type="ChEBI" id="CHEBI:15378"/>
        <dbReference type="ChEBI" id="CHEBI:28938"/>
        <dbReference type="ChEBI" id="CHEBI:30616"/>
        <dbReference type="ChEBI" id="CHEBI:33019"/>
        <dbReference type="ChEBI" id="CHEBI:45075"/>
        <dbReference type="ChEBI" id="CHEBI:61036"/>
        <dbReference type="ChEBI" id="CHEBI:456215"/>
        <dbReference type="EC" id="6.3.4.20"/>
    </reaction>
</comment>
<organism evidence="12 13">
    <name type="scientific">Cesiribacter andamanensis AMV16</name>
    <dbReference type="NCBI Taxonomy" id="1279009"/>
    <lineage>
        <taxon>Bacteria</taxon>
        <taxon>Pseudomonadati</taxon>
        <taxon>Bacteroidota</taxon>
        <taxon>Cytophagia</taxon>
        <taxon>Cytophagales</taxon>
        <taxon>Cesiribacteraceae</taxon>
        <taxon>Cesiribacter</taxon>
    </lineage>
</organism>
<sequence length="233" mass="25859">MTTPTGMIPTAPGTAALVLFSGGQDSTTCLFWAKKHFERVEALGFNYGQKHQVELEQALLIAQKADVPFHVMDVGGLLQGSSLTEHHKAMDSPHEQNQNLPASFVPGRNALFLTIAASWGYTRQIHDLVGGMCQTDYSGYPDCRRVFVDSLQTTASLALDQDVRIHTPLMYLTKAETWKLAKDLGVLEIVRDMSHTDYNGNRSTYNEWGYGELDNPASILRARGWEEAAKGWV</sequence>
<proteinExistence type="inferred from homology"/>
<dbReference type="PIRSF" id="PIRSF006293">
    <property type="entry name" value="ExsB"/>
    <property type="match status" value="1"/>
</dbReference>
<keyword evidence="13" id="KW-1185">Reference proteome</keyword>
<keyword evidence="3" id="KW-0479">Metal-binding</keyword>
<feature type="binding site" evidence="11">
    <location>
        <begin position="20"/>
        <end position="30"/>
    </location>
    <ligand>
        <name>ATP</name>
        <dbReference type="ChEBI" id="CHEBI:30616"/>
    </ligand>
</feature>